<dbReference type="Proteomes" id="UP001224775">
    <property type="component" value="Unassembled WGS sequence"/>
</dbReference>
<evidence type="ECO:0000313" key="3">
    <source>
        <dbReference type="Proteomes" id="UP001224775"/>
    </source>
</evidence>
<sequence length="166" mass="17486">MPGSMPPVPPQQKRMLELDAAQNLAFLRQGASVAVKAAPPVNKFRPPPPQPYYTSYRSGGAYSQLVHSRSPVRTAKAAVPTPARKAPAPASSFNENSPAGIAVNALLMAANAMDFGSKSKDNGDGPSVQPRTSDPAGVPSKQETEARLESVLQTPADVRRSIGLEQ</sequence>
<comment type="caution">
    <text evidence="2">The sequence shown here is derived from an EMBL/GenBank/DDBJ whole genome shotgun (WGS) entry which is preliminary data.</text>
</comment>
<dbReference type="AlphaFoldDB" id="A0AAD8YMS0"/>
<feature type="region of interest" description="Disordered" evidence="1">
    <location>
        <begin position="64"/>
        <end position="96"/>
    </location>
</feature>
<name>A0AAD8YMS0_9STRA</name>
<dbReference type="EMBL" id="JATAAI010000001">
    <property type="protein sequence ID" value="KAK1748863.1"/>
    <property type="molecule type" value="Genomic_DNA"/>
</dbReference>
<proteinExistence type="predicted"/>
<feature type="compositionally biased region" description="Basic and acidic residues" evidence="1">
    <location>
        <begin position="157"/>
        <end position="166"/>
    </location>
</feature>
<protein>
    <submittedName>
        <fullName evidence="2">Lin-54 family protein</fullName>
    </submittedName>
</protein>
<evidence type="ECO:0000256" key="1">
    <source>
        <dbReference type="SAM" id="MobiDB-lite"/>
    </source>
</evidence>
<evidence type="ECO:0000313" key="2">
    <source>
        <dbReference type="EMBL" id="KAK1748863.1"/>
    </source>
</evidence>
<keyword evidence="3" id="KW-1185">Reference proteome</keyword>
<gene>
    <name evidence="2" type="ORF">QTG54_000802</name>
</gene>
<accession>A0AAD8YMS0</accession>
<reference evidence="2" key="1">
    <citation type="submission" date="2023-06" db="EMBL/GenBank/DDBJ databases">
        <title>Survivors Of The Sea: Transcriptome response of Skeletonema marinoi to long-term dormancy.</title>
        <authorList>
            <person name="Pinder M.I.M."/>
            <person name="Kourtchenko O."/>
            <person name="Robertson E.K."/>
            <person name="Larsson T."/>
            <person name="Maumus F."/>
            <person name="Osuna-Cruz C.M."/>
            <person name="Vancaester E."/>
            <person name="Stenow R."/>
            <person name="Vandepoele K."/>
            <person name="Ploug H."/>
            <person name="Bruchert V."/>
            <person name="Godhe A."/>
            <person name="Topel M."/>
        </authorList>
    </citation>
    <scope>NUCLEOTIDE SEQUENCE</scope>
    <source>
        <strain evidence="2">R05AC</strain>
    </source>
</reference>
<organism evidence="2 3">
    <name type="scientific">Skeletonema marinoi</name>
    <dbReference type="NCBI Taxonomy" id="267567"/>
    <lineage>
        <taxon>Eukaryota</taxon>
        <taxon>Sar</taxon>
        <taxon>Stramenopiles</taxon>
        <taxon>Ochrophyta</taxon>
        <taxon>Bacillariophyta</taxon>
        <taxon>Coscinodiscophyceae</taxon>
        <taxon>Thalassiosirophycidae</taxon>
        <taxon>Thalassiosirales</taxon>
        <taxon>Skeletonemataceae</taxon>
        <taxon>Skeletonema</taxon>
        <taxon>Skeletonema marinoi-dohrnii complex</taxon>
    </lineage>
</organism>
<feature type="region of interest" description="Disordered" evidence="1">
    <location>
        <begin position="115"/>
        <end position="166"/>
    </location>
</feature>